<feature type="transmembrane region" description="Helical" evidence="5">
    <location>
        <begin position="174"/>
        <end position="199"/>
    </location>
</feature>
<feature type="transmembrane region" description="Helical" evidence="5">
    <location>
        <begin position="332"/>
        <end position="354"/>
    </location>
</feature>
<feature type="transmembrane region" description="Helical" evidence="5">
    <location>
        <begin position="291"/>
        <end position="312"/>
    </location>
</feature>
<dbReference type="Pfam" id="PF00939">
    <property type="entry name" value="Na_sulph_symp"/>
    <property type="match status" value="1"/>
</dbReference>
<keyword evidence="4 5" id="KW-0472">Membrane</keyword>
<comment type="subcellular location">
    <subcellularLocation>
        <location evidence="1">Membrane</location>
        <topology evidence="1">Multi-pass membrane protein</topology>
    </subcellularLocation>
</comment>
<dbReference type="GO" id="GO:0008514">
    <property type="term" value="F:organic anion transmembrane transporter activity"/>
    <property type="evidence" value="ECO:0007669"/>
    <property type="project" value="UniProtKB-ARBA"/>
</dbReference>
<proteinExistence type="predicted"/>
<feature type="transmembrane region" description="Helical" evidence="5">
    <location>
        <begin position="453"/>
        <end position="472"/>
    </location>
</feature>
<keyword evidence="7" id="KW-1185">Reference proteome</keyword>
<protein>
    <submittedName>
        <fullName evidence="6">SLC13/DASS family transporter</fullName>
    </submittedName>
</protein>
<dbReference type="InterPro" id="IPR001898">
    <property type="entry name" value="SLC13A/DASS"/>
</dbReference>
<dbReference type="OrthoDB" id="9766267at2"/>
<evidence type="ECO:0000256" key="2">
    <source>
        <dbReference type="ARBA" id="ARBA00022692"/>
    </source>
</evidence>
<keyword evidence="2 5" id="KW-0812">Transmembrane</keyword>
<feature type="transmembrane region" description="Helical" evidence="5">
    <location>
        <begin position="219"/>
        <end position="235"/>
    </location>
</feature>
<dbReference type="GO" id="GO:0005886">
    <property type="term" value="C:plasma membrane"/>
    <property type="evidence" value="ECO:0007669"/>
    <property type="project" value="TreeGrafter"/>
</dbReference>
<sequence>MTTKKLAGLVLGPLSFALILVFLRPEGLPFTGTAVLATTAWMAIWWTTEVIAIAVTAMLPIILFPLTGVQSVSEITKPYGHYLVFLFLGGFIIAMAVERWNLHRRIALGIINLIGSNLKMVILGAMVATAFLSMWISNTATSVMMLPIAMAIAQQMDDDPSTEVNENSTFGKALMLAVAYSASIGGMASLIGTPVNFVLAGQVQEVFGIQVGFMEWMRIGLPVSVVLLLICWWYLTRVAFTFERDSFAGGRAEIRRLQKELGPMSREEMKVLLVFSVTAAAWVFRKSLLAPLVPGINDTVIAMMGATALFLIPGKEKGTPLLTWQEAVRLPWGVVLLLGGGFALASGFEAGGLGEYVGNHLSVPEGVSLLLVMLMVVAAVNFLTEITSNVATTSMLLPVLALAAGPLGVSAASLMIPATLAATCAFMLPVATPPNAVVFGSGYLTIPDMAKAGLWMNLISILVISIACYFVLPLLPGLNF</sequence>
<evidence type="ECO:0000313" key="6">
    <source>
        <dbReference type="EMBL" id="TXF89784.1"/>
    </source>
</evidence>
<gene>
    <name evidence="6" type="ORF">FUA23_08840</name>
</gene>
<evidence type="ECO:0000256" key="4">
    <source>
        <dbReference type="ARBA" id="ARBA00023136"/>
    </source>
</evidence>
<evidence type="ECO:0000256" key="3">
    <source>
        <dbReference type="ARBA" id="ARBA00022989"/>
    </source>
</evidence>
<reference evidence="6 7" key="1">
    <citation type="submission" date="2019-08" db="EMBL/GenBank/DDBJ databases">
        <title>Lewinella sp. strain SSH13 Genome sequencing and assembly.</title>
        <authorList>
            <person name="Kim I."/>
        </authorList>
    </citation>
    <scope>NUCLEOTIDE SEQUENCE [LARGE SCALE GENOMIC DNA]</scope>
    <source>
        <strain evidence="6 7">SSH13</strain>
    </source>
</reference>
<evidence type="ECO:0000256" key="5">
    <source>
        <dbReference type="SAM" id="Phobius"/>
    </source>
</evidence>
<dbReference type="PANTHER" id="PTHR10283:SF82">
    <property type="entry name" value="SOLUTE CARRIER FAMILY 13 MEMBER 2"/>
    <property type="match status" value="1"/>
</dbReference>
<feature type="transmembrane region" description="Helical" evidence="5">
    <location>
        <begin position="106"/>
        <end position="128"/>
    </location>
</feature>
<feature type="transmembrane region" description="Helical" evidence="5">
    <location>
        <begin position="6"/>
        <end position="23"/>
    </location>
</feature>
<dbReference type="EMBL" id="VOXD01000011">
    <property type="protein sequence ID" value="TXF89784.1"/>
    <property type="molecule type" value="Genomic_DNA"/>
</dbReference>
<keyword evidence="3 5" id="KW-1133">Transmembrane helix</keyword>
<feature type="transmembrane region" description="Helical" evidence="5">
    <location>
        <begin position="426"/>
        <end position="446"/>
    </location>
</feature>
<dbReference type="CDD" id="cd01115">
    <property type="entry name" value="SLC13_permease"/>
    <property type="match status" value="1"/>
</dbReference>
<dbReference type="AlphaFoldDB" id="A0A5C7FF38"/>
<organism evidence="6 7">
    <name type="scientific">Neolewinella aurantiaca</name>
    <dbReference type="NCBI Taxonomy" id="2602767"/>
    <lineage>
        <taxon>Bacteria</taxon>
        <taxon>Pseudomonadati</taxon>
        <taxon>Bacteroidota</taxon>
        <taxon>Saprospiria</taxon>
        <taxon>Saprospirales</taxon>
        <taxon>Lewinellaceae</taxon>
        <taxon>Neolewinella</taxon>
    </lineage>
</organism>
<accession>A0A5C7FF38</accession>
<feature type="transmembrane region" description="Helical" evidence="5">
    <location>
        <begin position="366"/>
        <end position="384"/>
    </location>
</feature>
<dbReference type="GO" id="GO:1905039">
    <property type="term" value="P:carboxylic acid transmembrane transport"/>
    <property type="evidence" value="ECO:0007669"/>
    <property type="project" value="UniProtKB-ARBA"/>
</dbReference>
<name>A0A5C7FF38_9BACT</name>
<evidence type="ECO:0000313" key="7">
    <source>
        <dbReference type="Proteomes" id="UP000321907"/>
    </source>
</evidence>
<feature type="transmembrane region" description="Helical" evidence="5">
    <location>
        <begin position="79"/>
        <end position="97"/>
    </location>
</feature>
<feature type="transmembrane region" description="Helical" evidence="5">
    <location>
        <begin position="396"/>
        <end position="420"/>
    </location>
</feature>
<comment type="caution">
    <text evidence="6">The sequence shown here is derived from an EMBL/GenBank/DDBJ whole genome shotgun (WGS) entry which is preliminary data.</text>
</comment>
<dbReference type="RefSeq" id="WP_147930377.1">
    <property type="nucleotide sequence ID" value="NZ_VOXD01000011.1"/>
</dbReference>
<dbReference type="PANTHER" id="PTHR10283">
    <property type="entry name" value="SOLUTE CARRIER FAMILY 13 MEMBER"/>
    <property type="match status" value="1"/>
</dbReference>
<feature type="transmembrane region" description="Helical" evidence="5">
    <location>
        <begin position="134"/>
        <end position="153"/>
    </location>
</feature>
<dbReference type="Proteomes" id="UP000321907">
    <property type="component" value="Unassembled WGS sequence"/>
</dbReference>
<feature type="transmembrane region" description="Helical" evidence="5">
    <location>
        <begin position="44"/>
        <end position="67"/>
    </location>
</feature>
<dbReference type="NCBIfam" id="TIGR00785">
    <property type="entry name" value="dass"/>
    <property type="match status" value="1"/>
</dbReference>
<evidence type="ECO:0000256" key="1">
    <source>
        <dbReference type="ARBA" id="ARBA00004141"/>
    </source>
</evidence>